<comment type="caution">
    <text evidence="4">The sequence shown here is derived from an EMBL/GenBank/DDBJ whole genome shotgun (WGS) entry which is preliminary data.</text>
</comment>
<sequence length="902" mass="94686">MSGLSFTAPWLLLALCALPALYWLLRAVPPAPAERRFGGLFFLRGLKDERQTPARTPWWLLALRLLAAAAVIVALAGPMLNAPRPAEGTGPVLYLIDDGWTAAPGWRARQEEVAREAERPGAEGREAYLLFAAAQAPSVEGPMTPSDAARAVRAHEPSARLPDWDAAADALRRTGLTGLTVRWLSGSAMEDGPGRQRLLGALSRAGDAVMVRVPQEEALAVTGLETQVGALEARLTRVAGTLPPREAALRVTARDGRTLAVLPFAWGEGEAEARVPIELPLTLRNQAGILSIEGVRSAGATWLVDASARRSRAGLVTDGTTDSLLTSGTYLAQALEPLAVLSRGTPEELTQSGADLIVLDDVGTLRPEAERALTAWLREGGLLLRFAGPDTANAERTDGDTFPAPLRAGGRSFGGALTWETPQPLAGFERESPLGGLAVPDDVIVRRQVLTRTTPGQEVEVWASLADGTPLVSARRVGDGLTVLFHVTASPTWSDLPLSGVFPAMIRRIVSLAGQGAQEALPNTPVPALRLLSGFGDLEEPAGPTPPATPARIARREAAPGLYGAAAAPLAVNAWEGEPALLPAGRGLPAGLRITSIEGEAARRLGAPLLAGAVALLLVDALLLAGLSLGARRGAVAALAGLVLLPLGADPAAAQPRPPLSEKSKEAADQVRFAFVETGDASLDRISRAGLFGLTREAIRRSALEPGQPIGVDIERDDLSVYPLLYWMLTSAQAPPSDAALSKLEAFMAGGGLLIIDTADGERAQAGAASPEAGALREVLRRMDTPPLEPLPPGHILTVSFYRLDDLPGRNSGGPVWVEAEGALRETTDSVPSLVIGGRDWASAWAVDEGGVPLRPAGAGGERRREAAYRAGINMAMVALTGNYKGDQIHVQELLDRIEETP</sequence>
<dbReference type="Pfam" id="PF13709">
    <property type="entry name" value="DUF4159"/>
    <property type="match status" value="1"/>
</dbReference>
<dbReference type="Gene3D" id="3.40.50.880">
    <property type="match status" value="1"/>
</dbReference>
<dbReference type="InterPro" id="IPR011933">
    <property type="entry name" value="Double_TM_dom"/>
</dbReference>
<keyword evidence="1" id="KW-0472">Membrane</keyword>
<evidence type="ECO:0000259" key="3">
    <source>
        <dbReference type="Pfam" id="PF13709"/>
    </source>
</evidence>
<dbReference type="NCBIfam" id="TIGR02226">
    <property type="entry name" value="two_anch"/>
    <property type="match status" value="1"/>
</dbReference>
<dbReference type="InterPro" id="IPR024163">
    <property type="entry name" value="Aerotolerance_reg_N"/>
</dbReference>
<dbReference type="Gene3D" id="3.40.50.12140">
    <property type="entry name" value="Domain of unknown function DUF4159"/>
    <property type="match status" value="1"/>
</dbReference>
<feature type="transmembrane region" description="Helical" evidence="1">
    <location>
        <begin position="57"/>
        <end position="76"/>
    </location>
</feature>
<dbReference type="CDD" id="cd03143">
    <property type="entry name" value="A4_beta-galactosidase_middle_domain"/>
    <property type="match status" value="1"/>
</dbReference>
<dbReference type="SUPFAM" id="SSF52317">
    <property type="entry name" value="Class I glutamine amidotransferase-like"/>
    <property type="match status" value="1"/>
</dbReference>
<keyword evidence="5" id="KW-1185">Reference proteome</keyword>
<reference evidence="4 5" key="1">
    <citation type="submission" date="2020-08" db="EMBL/GenBank/DDBJ databases">
        <title>Genomic Encyclopedia of Type Strains, Phase IV (KMG-IV): sequencing the most valuable type-strain genomes for metagenomic binning, comparative biology and taxonomic classification.</title>
        <authorList>
            <person name="Goeker M."/>
        </authorList>
    </citation>
    <scope>NUCLEOTIDE SEQUENCE [LARGE SCALE GENOMIC DNA]</scope>
    <source>
        <strain evidence="4 5">DSM 102850</strain>
    </source>
</reference>
<dbReference type="RefSeq" id="WP_183815294.1">
    <property type="nucleotide sequence ID" value="NZ_JACHOB010000001.1"/>
</dbReference>
<evidence type="ECO:0000256" key="1">
    <source>
        <dbReference type="SAM" id="Phobius"/>
    </source>
</evidence>
<evidence type="ECO:0000313" key="5">
    <source>
        <dbReference type="Proteomes" id="UP000563524"/>
    </source>
</evidence>
<accession>A0A840I0Z1</accession>
<dbReference type="PANTHER" id="PTHR37464:SF1">
    <property type="entry name" value="BLL2463 PROTEIN"/>
    <property type="match status" value="1"/>
</dbReference>
<dbReference type="AlphaFoldDB" id="A0A840I0Z1"/>
<evidence type="ECO:0008006" key="6">
    <source>
        <dbReference type="Google" id="ProtNLM"/>
    </source>
</evidence>
<dbReference type="Pfam" id="PF07584">
    <property type="entry name" value="BatA"/>
    <property type="match status" value="1"/>
</dbReference>
<keyword evidence="1" id="KW-1133">Transmembrane helix</keyword>
<dbReference type="Proteomes" id="UP000563524">
    <property type="component" value="Unassembled WGS sequence"/>
</dbReference>
<name>A0A840I0Z1_9PROT</name>
<organism evidence="4 5">
    <name type="scientific">Parvularcula dongshanensis</name>
    <dbReference type="NCBI Taxonomy" id="1173995"/>
    <lineage>
        <taxon>Bacteria</taxon>
        <taxon>Pseudomonadati</taxon>
        <taxon>Pseudomonadota</taxon>
        <taxon>Alphaproteobacteria</taxon>
        <taxon>Parvularculales</taxon>
        <taxon>Parvularculaceae</taxon>
        <taxon>Parvularcula</taxon>
    </lineage>
</organism>
<feature type="domain" description="DUF4159" evidence="3">
    <location>
        <begin position="672"/>
        <end position="880"/>
    </location>
</feature>
<proteinExistence type="predicted"/>
<gene>
    <name evidence="4" type="ORF">GGQ59_000368</name>
</gene>
<feature type="domain" description="Aerotolerance regulator N-terminal" evidence="2">
    <location>
        <begin position="4"/>
        <end position="78"/>
    </location>
</feature>
<evidence type="ECO:0000313" key="4">
    <source>
        <dbReference type="EMBL" id="MBB4657868.1"/>
    </source>
</evidence>
<keyword evidence="1" id="KW-0812">Transmembrane</keyword>
<protein>
    <recommendedName>
        <fullName evidence="6">DUF4159 domain-containing protein</fullName>
    </recommendedName>
</protein>
<dbReference type="PANTHER" id="PTHR37464">
    <property type="entry name" value="BLL2463 PROTEIN"/>
    <property type="match status" value="1"/>
</dbReference>
<dbReference type="EMBL" id="JACHOB010000001">
    <property type="protein sequence ID" value="MBB4657868.1"/>
    <property type="molecule type" value="Genomic_DNA"/>
</dbReference>
<dbReference type="InterPro" id="IPR029062">
    <property type="entry name" value="Class_I_gatase-like"/>
</dbReference>
<evidence type="ECO:0000259" key="2">
    <source>
        <dbReference type="Pfam" id="PF07584"/>
    </source>
</evidence>
<dbReference type="InterPro" id="IPR025297">
    <property type="entry name" value="DUF4159"/>
</dbReference>